<dbReference type="PANTHER" id="PTHR23431:SF3">
    <property type="entry name" value="DNA-DIRECTED RNA POLYMERASES I, II, AND III SUBUNIT RPABC5"/>
    <property type="match status" value="1"/>
</dbReference>
<evidence type="ECO:0000256" key="1">
    <source>
        <dbReference type="ARBA" id="ARBA00020813"/>
    </source>
</evidence>
<reference evidence="7 8" key="1">
    <citation type="journal article" date="2023" name="Commun. Biol.">
        <title>Genome analysis of Parmales, the sister group of diatoms, reveals the evolutionary specialization of diatoms from phago-mixotrophs to photoautotrophs.</title>
        <authorList>
            <person name="Ban H."/>
            <person name="Sato S."/>
            <person name="Yoshikawa S."/>
            <person name="Yamada K."/>
            <person name="Nakamura Y."/>
            <person name="Ichinomiya M."/>
            <person name="Sato N."/>
            <person name="Blanc-Mathieu R."/>
            <person name="Endo H."/>
            <person name="Kuwata A."/>
            <person name="Ogata H."/>
        </authorList>
    </citation>
    <scope>NUCLEOTIDE SEQUENCE [LARGE SCALE GENOMIC DNA]</scope>
</reference>
<dbReference type="NCBIfam" id="NF003089">
    <property type="entry name" value="PRK04016.1"/>
    <property type="match status" value="1"/>
</dbReference>
<evidence type="ECO:0000256" key="5">
    <source>
        <dbReference type="ARBA" id="ARBA00023163"/>
    </source>
</evidence>
<dbReference type="PANTHER" id="PTHR23431">
    <property type="entry name" value="DNA-DIRECTED RNA POLYMERASES I, II, AND III SUBUNIT RPABC5 FAMILY MEMBER"/>
    <property type="match status" value="1"/>
</dbReference>
<keyword evidence="3" id="KW-0479">Metal-binding</keyword>
<keyword evidence="2" id="KW-0240">DNA-directed RNA polymerase</keyword>
<keyword evidence="4" id="KW-0862">Zinc</keyword>
<comment type="similarity">
    <text evidence="6">Belongs to the archaeal Rpo10/eukaryotic RPB10 RNA polymerase subunit family.</text>
</comment>
<dbReference type="InterPro" id="IPR020789">
    <property type="entry name" value="RNA_pol_suN_Zn-BS"/>
</dbReference>
<dbReference type="PIRSF" id="PIRSF005653">
    <property type="entry name" value="RNA_pol_N/8_sub"/>
    <property type="match status" value="1"/>
</dbReference>
<dbReference type="EMBL" id="BRYB01000564">
    <property type="protein sequence ID" value="GMI32922.1"/>
    <property type="molecule type" value="Genomic_DNA"/>
</dbReference>
<dbReference type="PROSITE" id="PS01112">
    <property type="entry name" value="RNA_POL_N_8KD"/>
    <property type="match status" value="1"/>
</dbReference>
<dbReference type="InterPro" id="IPR023580">
    <property type="entry name" value="RNA_pol_su_RPB10"/>
</dbReference>
<evidence type="ECO:0000313" key="7">
    <source>
        <dbReference type="EMBL" id="GMI32922.1"/>
    </source>
</evidence>
<keyword evidence="8" id="KW-1185">Reference proteome</keyword>
<evidence type="ECO:0000256" key="2">
    <source>
        <dbReference type="ARBA" id="ARBA00022478"/>
    </source>
</evidence>
<dbReference type="Proteomes" id="UP001165060">
    <property type="component" value="Unassembled WGS sequence"/>
</dbReference>
<gene>
    <name evidence="7" type="ORF">TeGR_g10203</name>
</gene>
<evidence type="ECO:0000256" key="3">
    <source>
        <dbReference type="ARBA" id="ARBA00022723"/>
    </source>
</evidence>
<dbReference type="SUPFAM" id="SSF46924">
    <property type="entry name" value="RNA polymerase subunit RPB10"/>
    <property type="match status" value="1"/>
</dbReference>
<dbReference type="InterPro" id="IPR000268">
    <property type="entry name" value="RPABC5/Rpb10"/>
</dbReference>
<keyword evidence="5" id="KW-0804">Transcription</keyword>
<accession>A0ABQ6MUT2</accession>
<protein>
    <recommendedName>
        <fullName evidence="1">DNA-directed RNA polymerases I, II, and III subunit RPABC5</fullName>
    </recommendedName>
</protein>
<evidence type="ECO:0000256" key="6">
    <source>
        <dbReference type="ARBA" id="ARBA00025720"/>
    </source>
</evidence>
<name>A0ABQ6MUT2_9STRA</name>
<evidence type="ECO:0000313" key="8">
    <source>
        <dbReference type="Proteomes" id="UP001165060"/>
    </source>
</evidence>
<evidence type="ECO:0000256" key="4">
    <source>
        <dbReference type="ARBA" id="ARBA00022833"/>
    </source>
</evidence>
<dbReference type="Pfam" id="PF01194">
    <property type="entry name" value="RNA_pol_N"/>
    <property type="match status" value="1"/>
</dbReference>
<comment type="caution">
    <text evidence="7">The sequence shown here is derived from an EMBL/GenBank/DDBJ whole genome shotgun (WGS) entry which is preliminary data.</text>
</comment>
<proteinExistence type="inferred from homology"/>
<organism evidence="7 8">
    <name type="scientific">Tetraparma gracilis</name>
    <dbReference type="NCBI Taxonomy" id="2962635"/>
    <lineage>
        <taxon>Eukaryota</taxon>
        <taxon>Sar</taxon>
        <taxon>Stramenopiles</taxon>
        <taxon>Ochrophyta</taxon>
        <taxon>Bolidophyceae</taxon>
        <taxon>Parmales</taxon>
        <taxon>Triparmaceae</taxon>
        <taxon>Tetraparma</taxon>
    </lineage>
</organism>
<dbReference type="Gene3D" id="1.10.10.60">
    <property type="entry name" value="Homeodomain-like"/>
    <property type="match status" value="1"/>
</dbReference>
<sequence>MIIPVRCFTCGKVTGNKWETYLQLLEADVTEGDALDRLELKRYCCRRMILTHVDLIEKLLNYNTEADNNVANADGNEGMN</sequence>